<dbReference type="Proteomes" id="UP000248044">
    <property type="component" value="Chromosome"/>
</dbReference>
<accession>A0A2U9IGD2</accession>
<dbReference type="KEGG" id="abri:DFR85_11320"/>
<proteinExistence type="predicted"/>
<dbReference type="InterPro" id="IPR006674">
    <property type="entry name" value="HD_domain"/>
</dbReference>
<reference evidence="2 3" key="1">
    <citation type="submission" date="2018-05" db="EMBL/GenBank/DDBJ databases">
        <title>Complete Genome Sequences of Extremely Thermoacidophilic, Metal-Mobilizing Type-Strain Members of the Archaeal Family Sulfolobaceae: Acidianus brierleyi DSM-1651T, Acidianus sulfidivorans DSM-18786T, Metallosphaera hakonensis DSM-7519T, and Metallosphaera prunae DSM-10039T.</title>
        <authorList>
            <person name="Counts J.A."/>
            <person name="Kelly R.M."/>
        </authorList>
    </citation>
    <scope>NUCLEOTIDE SEQUENCE [LARGE SCALE GENOMIC DNA]</scope>
    <source>
        <strain evidence="2 3">DSM 1651</strain>
    </source>
</reference>
<dbReference type="EMBL" id="CP029289">
    <property type="protein sequence ID" value="AWR95098.1"/>
    <property type="molecule type" value="Genomic_DNA"/>
</dbReference>
<dbReference type="OrthoDB" id="8895at2157"/>
<dbReference type="GO" id="GO:0008832">
    <property type="term" value="F:dGTPase activity"/>
    <property type="evidence" value="ECO:0007669"/>
    <property type="project" value="TreeGrafter"/>
</dbReference>
<dbReference type="PROSITE" id="PS51831">
    <property type="entry name" value="HD"/>
    <property type="match status" value="1"/>
</dbReference>
<protein>
    <submittedName>
        <fullName evidence="2">Phosphohydrolase</fullName>
    </submittedName>
</protein>
<dbReference type="GO" id="GO:0006203">
    <property type="term" value="P:dGTP catabolic process"/>
    <property type="evidence" value="ECO:0007669"/>
    <property type="project" value="TreeGrafter"/>
</dbReference>
<keyword evidence="2" id="KW-0378">Hydrolase</keyword>
<dbReference type="InterPro" id="IPR003607">
    <property type="entry name" value="HD/PDEase_dom"/>
</dbReference>
<sequence length="411" mass="47752">MKLIRDPIHGYIRISDKLLQIISSPLFQRLRYIKQTGLAYLVYPGMNHTRFEHSIGVMHLAKEFTRFINENSNIDFVNDDFIELIGLAGLLHDIGHMPFSHTFENALILAKDVYGMNVYEEGKKTHVKIGEKIIGEYLNDLIDNNFSESVSDPVKFLQKVMNETPETKEEKFATLIISNFVDADRGDYLLRDSYYAGVSYGEFDVERLKRFLVFIDGKIAILSKAVPIVEQFLLSRMYMYENVYFHSVVGLYNAIISHAIVKILEKGISIPDSEEDFKKFTDYFIISNLYDINNKFRDAILFRKGFMRVKKDIIGQCFDEFSNLKQELYKDMRESNGLFIYHEFNDVPYYEEKDDAVFVFDGNEVNKLTSISLIARSLKEIKKAIIGFHYSEKNKAEKYIKKLQSCNTIGP</sequence>
<dbReference type="RefSeq" id="WP_110270979.1">
    <property type="nucleotide sequence ID" value="NZ_CP029289.2"/>
</dbReference>
<dbReference type="SUPFAM" id="SSF109604">
    <property type="entry name" value="HD-domain/PDEase-like"/>
    <property type="match status" value="1"/>
</dbReference>
<dbReference type="AlphaFoldDB" id="A0A2U9IGD2"/>
<dbReference type="Pfam" id="PF19276">
    <property type="entry name" value="HD_assoc_2"/>
    <property type="match status" value="1"/>
</dbReference>
<dbReference type="GeneID" id="36832754"/>
<dbReference type="SMART" id="SM00471">
    <property type="entry name" value="HDc"/>
    <property type="match status" value="1"/>
</dbReference>
<evidence type="ECO:0000313" key="3">
    <source>
        <dbReference type="Proteomes" id="UP000248044"/>
    </source>
</evidence>
<dbReference type="InterPro" id="IPR045509">
    <property type="entry name" value="HD_assoc_2"/>
</dbReference>
<feature type="domain" description="HD" evidence="1">
    <location>
        <begin position="50"/>
        <end position="189"/>
    </location>
</feature>
<evidence type="ECO:0000259" key="1">
    <source>
        <dbReference type="PROSITE" id="PS51831"/>
    </source>
</evidence>
<name>A0A2U9IGD2_9CREN</name>
<dbReference type="Gene3D" id="1.10.3210.10">
    <property type="entry name" value="Hypothetical protein af1432"/>
    <property type="match status" value="1"/>
</dbReference>
<dbReference type="Pfam" id="PF01966">
    <property type="entry name" value="HD"/>
    <property type="match status" value="1"/>
</dbReference>
<dbReference type="PANTHER" id="PTHR11373">
    <property type="entry name" value="DEOXYNUCLEOSIDE TRIPHOSPHATE TRIPHOSPHOHYDROLASE"/>
    <property type="match status" value="1"/>
</dbReference>
<evidence type="ECO:0000313" key="2">
    <source>
        <dbReference type="EMBL" id="AWR95098.1"/>
    </source>
</evidence>
<keyword evidence="3" id="KW-1185">Reference proteome</keyword>
<organism evidence="2 3">
    <name type="scientific">Acidianus brierleyi</name>
    <dbReference type="NCBI Taxonomy" id="41673"/>
    <lineage>
        <taxon>Archaea</taxon>
        <taxon>Thermoproteota</taxon>
        <taxon>Thermoprotei</taxon>
        <taxon>Sulfolobales</taxon>
        <taxon>Sulfolobaceae</taxon>
        <taxon>Acidianus</taxon>
    </lineage>
</organism>
<gene>
    <name evidence="2" type="ORF">DFR85_11320</name>
</gene>
<dbReference type="InterPro" id="IPR050135">
    <property type="entry name" value="dGTPase-like"/>
</dbReference>
<dbReference type="CDD" id="cd00077">
    <property type="entry name" value="HDc"/>
    <property type="match status" value="1"/>
</dbReference>
<dbReference type="PANTHER" id="PTHR11373:SF4">
    <property type="entry name" value="DEOXYNUCLEOSIDE TRIPHOSPHATE TRIPHOSPHOHYDROLASE SAMHD1"/>
    <property type="match status" value="1"/>
</dbReference>